<dbReference type="SMART" id="SM00987">
    <property type="entry name" value="UreE_C"/>
    <property type="match status" value="1"/>
</dbReference>
<keyword evidence="9" id="KW-0408">Iron</keyword>
<evidence type="ECO:0000256" key="12">
    <source>
        <dbReference type="SAM" id="MobiDB-lite"/>
    </source>
</evidence>
<name>A0A2U8E3E5_9BACT</name>
<evidence type="ECO:0000256" key="6">
    <source>
        <dbReference type="ARBA" id="ARBA00022723"/>
    </source>
</evidence>
<evidence type="ECO:0000256" key="1">
    <source>
        <dbReference type="ARBA" id="ARBA00001400"/>
    </source>
</evidence>
<dbReference type="CDD" id="cd10030">
    <property type="entry name" value="UDG-F4_TTUDGA_SPO1dp_like"/>
    <property type="match status" value="1"/>
</dbReference>
<evidence type="ECO:0000256" key="5">
    <source>
        <dbReference type="ARBA" id="ARBA00022485"/>
    </source>
</evidence>
<feature type="domain" description="Uracil-DNA glycosylase-like" evidence="13">
    <location>
        <begin position="120"/>
        <end position="280"/>
    </location>
</feature>
<feature type="region of interest" description="Disordered" evidence="12">
    <location>
        <begin position="61"/>
        <end position="89"/>
    </location>
</feature>
<dbReference type="Proteomes" id="UP000244896">
    <property type="component" value="Chromosome"/>
</dbReference>
<evidence type="ECO:0000256" key="9">
    <source>
        <dbReference type="ARBA" id="ARBA00023004"/>
    </source>
</evidence>
<reference evidence="14 15" key="1">
    <citation type="journal article" date="2018" name="Syst. Appl. Microbiol.">
        <title>Ereboglobus luteus gen. nov. sp. nov. from cockroach guts, and new insights into the oxygen relationship of the genera Opitutus and Didymococcus (Verrucomicrobia: Opitutaceae).</title>
        <authorList>
            <person name="Tegtmeier D."/>
            <person name="Belitz A."/>
            <person name="Radek R."/>
            <person name="Heimerl T."/>
            <person name="Brune A."/>
        </authorList>
    </citation>
    <scope>NUCLEOTIDE SEQUENCE [LARGE SCALE GENOMIC DNA]</scope>
    <source>
        <strain evidence="14 15">Ho45</strain>
    </source>
</reference>
<dbReference type="GO" id="GO:0006281">
    <property type="term" value="P:DNA repair"/>
    <property type="evidence" value="ECO:0007669"/>
    <property type="project" value="UniProtKB-KW"/>
</dbReference>
<organism evidence="14 15">
    <name type="scientific">Ereboglobus luteus</name>
    <dbReference type="NCBI Taxonomy" id="1796921"/>
    <lineage>
        <taxon>Bacteria</taxon>
        <taxon>Pseudomonadati</taxon>
        <taxon>Verrucomicrobiota</taxon>
        <taxon>Opitutia</taxon>
        <taxon>Opitutales</taxon>
        <taxon>Opitutaceae</taxon>
        <taxon>Ereboglobus</taxon>
    </lineage>
</organism>
<accession>A0A2U8E3E5</accession>
<keyword evidence="10" id="KW-0411">Iron-sulfur</keyword>
<evidence type="ECO:0000256" key="2">
    <source>
        <dbReference type="ARBA" id="ARBA00006521"/>
    </source>
</evidence>
<dbReference type="SUPFAM" id="SSF52141">
    <property type="entry name" value="Uracil-DNA glycosylase-like"/>
    <property type="match status" value="1"/>
</dbReference>
<dbReference type="EC" id="3.2.2.27" evidence="3"/>
<dbReference type="InterPro" id="IPR051536">
    <property type="entry name" value="UDG_Type-4/5"/>
</dbReference>
<keyword evidence="6" id="KW-0479">Metal-binding</keyword>
<evidence type="ECO:0000259" key="13">
    <source>
        <dbReference type="SMART" id="SM00986"/>
    </source>
</evidence>
<evidence type="ECO:0000313" key="14">
    <source>
        <dbReference type="EMBL" id="AWI09398.1"/>
    </source>
</evidence>
<dbReference type="GO" id="GO:0004844">
    <property type="term" value="F:uracil DNA N-glycosylase activity"/>
    <property type="evidence" value="ECO:0007669"/>
    <property type="project" value="UniProtKB-EC"/>
</dbReference>
<evidence type="ECO:0000256" key="11">
    <source>
        <dbReference type="ARBA" id="ARBA00023204"/>
    </source>
</evidence>
<dbReference type="RefSeq" id="WP_108825207.1">
    <property type="nucleotide sequence ID" value="NZ_CP023004.1"/>
</dbReference>
<dbReference type="SMART" id="SM00986">
    <property type="entry name" value="UDG"/>
    <property type="match status" value="1"/>
</dbReference>
<proteinExistence type="inferred from homology"/>
<dbReference type="AlphaFoldDB" id="A0A2U8E3E5"/>
<sequence length="301" mass="33375">MHATLNAIADELRRLKASGVKDVVVSSETMVALRNAVETRAPKTQPEQPQVAPAPVVYSQLRQPAARHTAPKKTEPKLPPPPAVTLPEGDKKTRWDALLNMVTTNPVCLERVRPGKKVVLGVGNLDAKIFFCGEAPGAEEEIKGEPFVGPAGQLLTKMIQAMGVKREDVYIGNIMNWRPDLPTPPGREQIGNRPPTEEEMLYCMPYLRAQLEVVNPELIVALGATAAKALLGFDSFTTLGSIRGQWKEFEGKPLMVTYHPSFILRTPTNRTKRTVWEDFLKVMEKANMPITDKQRGYFLGK</sequence>
<dbReference type="OrthoDB" id="5290748at2"/>
<dbReference type="EMBL" id="CP023004">
    <property type="protein sequence ID" value="AWI09398.1"/>
    <property type="molecule type" value="Genomic_DNA"/>
</dbReference>
<dbReference type="NCBIfam" id="TIGR00758">
    <property type="entry name" value="UDG_fam4"/>
    <property type="match status" value="1"/>
</dbReference>
<protein>
    <recommendedName>
        <fullName evidence="4">Type-4 uracil-DNA glycosylase</fullName>
        <ecNumber evidence="3">3.2.2.27</ecNumber>
    </recommendedName>
</protein>
<keyword evidence="5" id="KW-0004">4Fe-4S</keyword>
<dbReference type="PANTHER" id="PTHR33693:SF1">
    <property type="entry name" value="TYPE-4 URACIL-DNA GLYCOSYLASE"/>
    <property type="match status" value="1"/>
</dbReference>
<dbReference type="PANTHER" id="PTHR33693">
    <property type="entry name" value="TYPE-5 URACIL-DNA GLYCOSYLASE"/>
    <property type="match status" value="1"/>
</dbReference>
<evidence type="ECO:0000256" key="8">
    <source>
        <dbReference type="ARBA" id="ARBA00022801"/>
    </source>
</evidence>
<evidence type="ECO:0000256" key="10">
    <source>
        <dbReference type="ARBA" id="ARBA00023014"/>
    </source>
</evidence>
<keyword evidence="15" id="KW-1185">Reference proteome</keyword>
<dbReference type="InterPro" id="IPR005122">
    <property type="entry name" value="Uracil-DNA_glycosylase-like"/>
</dbReference>
<keyword evidence="11" id="KW-0234">DNA repair</keyword>
<evidence type="ECO:0000256" key="3">
    <source>
        <dbReference type="ARBA" id="ARBA00012030"/>
    </source>
</evidence>
<evidence type="ECO:0000256" key="7">
    <source>
        <dbReference type="ARBA" id="ARBA00022763"/>
    </source>
</evidence>
<gene>
    <name evidence="14" type="ORF">CKA38_09200</name>
</gene>
<comment type="similarity">
    <text evidence="2">Belongs to the uracil-DNA glycosylase (UDG) superfamily. Type 4 (UDGa) family.</text>
</comment>
<dbReference type="Pfam" id="PF03167">
    <property type="entry name" value="UDG"/>
    <property type="match status" value="1"/>
</dbReference>
<dbReference type="GO" id="GO:0051539">
    <property type="term" value="F:4 iron, 4 sulfur cluster binding"/>
    <property type="evidence" value="ECO:0007669"/>
    <property type="project" value="UniProtKB-KW"/>
</dbReference>
<dbReference type="Gene3D" id="3.40.470.10">
    <property type="entry name" value="Uracil-DNA glycosylase-like domain"/>
    <property type="match status" value="1"/>
</dbReference>
<dbReference type="KEGG" id="elut:CKA38_09200"/>
<dbReference type="GO" id="GO:0046872">
    <property type="term" value="F:metal ion binding"/>
    <property type="evidence" value="ECO:0007669"/>
    <property type="project" value="UniProtKB-KW"/>
</dbReference>
<keyword evidence="7" id="KW-0227">DNA damage</keyword>
<comment type="catalytic activity">
    <reaction evidence="1">
        <text>Hydrolyzes single-stranded DNA or mismatched double-stranded DNA and polynucleotides, releasing free uracil.</text>
        <dbReference type="EC" id="3.2.2.27"/>
    </reaction>
</comment>
<evidence type="ECO:0000256" key="4">
    <source>
        <dbReference type="ARBA" id="ARBA00019403"/>
    </source>
</evidence>
<dbReference type="InterPro" id="IPR005273">
    <property type="entry name" value="Ura-DNA_glyco_family4"/>
</dbReference>
<evidence type="ECO:0000313" key="15">
    <source>
        <dbReference type="Proteomes" id="UP000244896"/>
    </source>
</evidence>
<dbReference type="InterPro" id="IPR036895">
    <property type="entry name" value="Uracil-DNA_glycosylase-like_sf"/>
</dbReference>
<keyword evidence="8" id="KW-0378">Hydrolase</keyword>